<evidence type="ECO:0000256" key="1">
    <source>
        <dbReference type="SAM" id="MobiDB-lite"/>
    </source>
</evidence>
<dbReference type="EMBL" id="QUTH01002968">
    <property type="protein sequence ID" value="RHZ22672.1"/>
    <property type="molecule type" value="Genomic_DNA"/>
</dbReference>
<dbReference type="VEuPathDB" id="FungiDB:H257_17151"/>
<comment type="caution">
    <text evidence="2">The sequence shown here is derived from an EMBL/GenBank/DDBJ whole genome shotgun (WGS) entry which is preliminary data.</text>
</comment>
<feature type="compositionally biased region" description="Polar residues" evidence="1">
    <location>
        <begin position="231"/>
        <end position="246"/>
    </location>
</feature>
<feature type="compositionally biased region" description="Low complexity" evidence="1">
    <location>
        <begin position="77"/>
        <end position="106"/>
    </location>
</feature>
<proteinExistence type="predicted"/>
<reference evidence="2 3" key="1">
    <citation type="submission" date="2018-08" db="EMBL/GenBank/DDBJ databases">
        <title>Aphanomyces genome sequencing and annotation.</title>
        <authorList>
            <person name="Minardi D."/>
            <person name="Oidtmann B."/>
            <person name="Van Der Giezen M."/>
            <person name="Studholme D.J."/>
        </authorList>
    </citation>
    <scope>NUCLEOTIDE SEQUENCE [LARGE SCALE GENOMIC DNA]</scope>
    <source>
        <strain evidence="2 3">Da</strain>
    </source>
</reference>
<protein>
    <submittedName>
        <fullName evidence="2">Uncharacterized protein</fullName>
    </submittedName>
</protein>
<sequence>MATAATIEDYSLMWAPSSVDQLRENLMRLEQRWKSMRQRQSKNRPVSVSPAMRPPSPQYRSYSEVHVDSNAYATPPSKKSLVMRSSSSDLIAPSSASDDHPSSSYSTPYKSRRSIDPYDSPVSVSSSSSRPIAGSYRLPMAPVRRVAALTRENVSRLPQYPLHHDMDRHGGGDGGSVCSSISGRSRMSVKTDGGAVFSRLYQPNHLQARDLRMSMHKERQQNATCPFMPRTNVSRNRTPSVASRDSFCSASSCTSTQTDITQGLSASSRLYDPDYIRKRHAKLEKLRQERELRECTFAPAVNKNVNEKLLNQRDIAAAATRTVALSWHAEVQGSHHDHLELSVTSLPTDEDRRGLLVLEDSLPHPLWPSLTLLPTDEDRRGLLVLEDSLPHPLWPSLTSLPTDEDRRGLLVLEDTLPHPLCPSLTSLPTEDDFRGLLVFEDTLLHPL</sequence>
<feature type="compositionally biased region" description="Low complexity" evidence="1">
    <location>
        <begin position="117"/>
        <end position="134"/>
    </location>
</feature>
<feature type="region of interest" description="Disordered" evidence="1">
    <location>
        <begin position="34"/>
        <end position="134"/>
    </location>
</feature>
<name>A0A3R7AZH2_APHAT</name>
<dbReference type="Proteomes" id="UP000285430">
    <property type="component" value="Unassembled WGS sequence"/>
</dbReference>
<organism evidence="2 3">
    <name type="scientific">Aphanomyces astaci</name>
    <name type="common">Crayfish plague agent</name>
    <dbReference type="NCBI Taxonomy" id="112090"/>
    <lineage>
        <taxon>Eukaryota</taxon>
        <taxon>Sar</taxon>
        <taxon>Stramenopiles</taxon>
        <taxon>Oomycota</taxon>
        <taxon>Saprolegniomycetes</taxon>
        <taxon>Saprolegniales</taxon>
        <taxon>Verrucalvaceae</taxon>
        <taxon>Aphanomyces</taxon>
    </lineage>
</organism>
<gene>
    <name evidence="2" type="ORF">DYB37_002116</name>
</gene>
<feature type="region of interest" description="Disordered" evidence="1">
    <location>
        <begin position="227"/>
        <end position="246"/>
    </location>
</feature>
<evidence type="ECO:0000313" key="2">
    <source>
        <dbReference type="EMBL" id="RHZ22672.1"/>
    </source>
</evidence>
<accession>A0A3R7AZH2</accession>
<evidence type="ECO:0000313" key="3">
    <source>
        <dbReference type="Proteomes" id="UP000285430"/>
    </source>
</evidence>
<dbReference type="AlphaFoldDB" id="A0A3R7AZH2"/>